<organism evidence="2 3">
    <name type="scientific">Colletotrichum trifolii</name>
    <dbReference type="NCBI Taxonomy" id="5466"/>
    <lineage>
        <taxon>Eukaryota</taxon>
        <taxon>Fungi</taxon>
        <taxon>Dikarya</taxon>
        <taxon>Ascomycota</taxon>
        <taxon>Pezizomycotina</taxon>
        <taxon>Sordariomycetes</taxon>
        <taxon>Hypocreomycetidae</taxon>
        <taxon>Glomerellales</taxon>
        <taxon>Glomerellaceae</taxon>
        <taxon>Colletotrichum</taxon>
        <taxon>Colletotrichum orbiculare species complex</taxon>
    </lineage>
</organism>
<name>A0A4R8RH48_COLTR</name>
<keyword evidence="1" id="KW-0812">Transmembrane</keyword>
<feature type="transmembrane region" description="Helical" evidence="1">
    <location>
        <begin position="177"/>
        <end position="204"/>
    </location>
</feature>
<protein>
    <submittedName>
        <fullName evidence="2">Uncharacterized protein</fullName>
    </submittedName>
</protein>
<evidence type="ECO:0000313" key="2">
    <source>
        <dbReference type="EMBL" id="TDZ55004.1"/>
    </source>
</evidence>
<accession>A0A4R8RH48</accession>
<evidence type="ECO:0000313" key="3">
    <source>
        <dbReference type="Proteomes" id="UP000295703"/>
    </source>
</evidence>
<feature type="transmembrane region" description="Helical" evidence="1">
    <location>
        <begin position="216"/>
        <end position="237"/>
    </location>
</feature>
<feature type="transmembrane region" description="Helical" evidence="1">
    <location>
        <begin position="88"/>
        <end position="113"/>
    </location>
</feature>
<comment type="caution">
    <text evidence="2">The sequence shown here is derived from an EMBL/GenBank/DDBJ whole genome shotgun (WGS) entry which is preliminary data.</text>
</comment>
<gene>
    <name evidence="2" type="ORF">CTRI78_v005795</name>
</gene>
<dbReference type="AlphaFoldDB" id="A0A4R8RH48"/>
<reference evidence="2 3" key="1">
    <citation type="submission" date="2018-12" db="EMBL/GenBank/DDBJ databases">
        <title>Genome sequence and assembly of Colletotrichum trifolii.</title>
        <authorList>
            <person name="Gan P."/>
            <person name="Shirasu K."/>
        </authorList>
    </citation>
    <scope>NUCLEOTIDE SEQUENCE [LARGE SCALE GENOMIC DNA]</scope>
    <source>
        <strain evidence="2 3">543-2</strain>
    </source>
</reference>
<keyword evidence="3" id="KW-1185">Reference proteome</keyword>
<keyword evidence="1" id="KW-1133">Transmembrane helix</keyword>
<evidence type="ECO:0000256" key="1">
    <source>
        <dbReference type="SAM" id="Phobius"/>
    </source>
</evidence>
<feature type="transmembrane region" description="Helical" evidence="1">
    <location>
        <begin position="249"/>
        <end position="271"/>
    </location>
</feature>
<feature type="transmembrane region" description="Helical" evidence="1">
    <location>
        <begin position="134"/>
        <end position="157"/>
    </location>
</feature>
<feature type="transmembrane region" description="Helical" evidence="1">
    <location>
        <begin position="6"/>
        <end position="28"/>
    </location>
</feature>
<feature type="transmembrane region" description="Helical" evidence="1">
    <location>
        <begin position="49"/>
        <end position="68"/>
    </location>
</feature>
<dbReference type="Proteomes" id="UP000295703">
    <property type="component" value="Unassembled WGS sequence"/>
</dbReference>
<sequence>MFDIVYFVQTVVIGLTAITTLVLFALLLRAPAVGHDYTRRWVTFTKAALGTWGISRILYTISSVIFLAQNHNNNLYYHAPGYFRAYNFLYLICMTIETIGHLFIYLALFFLAHALTQLRTGTDEESRAYLRGRAFSFSAVSLVAVLAVVTMGLYMSSFVDMMRGYSYYSSSQADVYMIKYTIAMALKVAIPGILVICGLGVMIYAIKSRSKARGTAVFKAGTLLLVGSIMFILRNAWDLTMSIIQFDIFGILDIVLNHWATLVVLVLLYVLATQDKFNLSGAQYRANVGTKEETV</sequence>
<dbReference type="EMBL" id="RYZW01000050">
    <property type="protein sequence ID" value="TDZ55004.1"/>
    <property type="molecule type" value="Genomic_DNA"/>
</dbReference>
<proteinExistence type="predicted"/>
<keyword evidence="1" id="KW-0472">Membrane</keyword>